<gene>
    <name evidence="1" type="ORF">LMG31506_04643</name>
</gene>
<evidence type="ECO:0000313" key="1">
    <source>
        <dbReference type="EMBL" id="CAG2152546.1"/>
    </source>
</evidence>
<comment type="caution">
    <text evidence="1">The sequence shown here is derived from an EMBL/GenBank/DDBJ whole genome shotgun (WGS) entry which is preliminary data.</text>
</comment>
<keyword evidence="2" id="KW-1185">Reference proteome</keyword>
<dbReference type="EMBL" id="CAJPUY010000018">
    <property type="protein sequence ID" value="CAG2152546.1"/>
    <property type="molecule type" value="Genomic_DNA"/>
</dbReference>
<protein>
    <submittedName>
        <fullName evidence="1">Uncharacterized protein</fullName>
    </submittedName>
</protein>
<organism evidence="1 2">
    <name type="scientific">Cupriavidus yeoncheonensis</name>
    <dbReference type="NCBI Taxonomy" id="1462994"/>
    <lineage>
        <taxon>Bacteria</taxon>
        <taxon>Pseudomonadati</taxon>
        <taxon>Pseudomonadota</taxon>
        <taxon>Betaproteobacteria</taxon>
        <taxon>Burkholderiales</taxon>
        <taxon>Burkholderiaceae</taxon>
        <taxon>Cupriavidus</taxon>
    </lineage>
</organism>
<reference evidence="1" key="1">
    <citation type="submission" date="2021-03" db="EMBL/GenBank/DDBJ databases">
        <authorList>
            <person name="Peeters C."/>
        </authorList>
    </citation>
    <scope>NUCLEOTIDE SEQUENCE</scope>
    <source>
        <strain evidence="1">LMG 31506</strain>
    </source>
</reference>
<proteinExistence type="predicted"/>
<dbReference type="AlphaFoldDB" id="A0A916IXL5"/>
<evidence type="ECO:0000313" key="2">
    <source>
        <dbReference type="Proteomes" id="UP000672934"/>
    </source>
</evidence>
<sequence length="32" mass="3567">MLLGSLIRRNQRLPVPVPAATEIPLSAREPDR</sequence>
<name>A0A916IXL5_9BURK</name>
<accession>A0A916IXL5</accession>
<dbReference type="Proteomes" id="UP000672934">
    <property type="component" value="Unassembled WGS sequence"/>
</dbReference>